<name>A0ABT0YS00_9BURK</name>
<evidence type="ECO:0000313" key="3">
    <source>
        <dbReference type="Proteomes" id="UP001165541"/>
    </source>
</evidence>
<dbReference type="RefSeq" id="WP_251779986.1">
    <property type="nucleotide sequence ID" value="NZ_JAMKFE010000012.1"/>
</dbReference>
<dbReference type="EMBL" id="JAMKFE010000012">
    <property type="protein sequence ID" value="MCM5681505.1"/>
    <property type="molecule type" value="Genomic_DNA"/>
</dbReference>
<sequence length="216" mass="20944">MSSSSRIGTQAPHLPSGGSAPQHTNRAATSSTPASVTPGGLTAHGAHAGAHGKTTAPRASNASLKNFLSSASQGLQQAPERLNLAADGLQQASALAQQAGTLLQAAPQALQGAGSAFKTAASTLQNAGAAAQLVAGRIAPIAGAVVSAVELAQAASSTVQAFRSVSPDGTPVEPPPGARSSALLNLAVKTGEFAANAHPALQIATAAVKATGTGRS</sequence>
<reference evidence="2" key="1">
    <citation type="submission" date="2022-05" db="EMBL/GenBank/DDBJ databases">
        <title>Schlegelella sp. nov., isolated from mangrove soil.</title>
        <authorList>
            <person name="Liu Y."/>
            <person name="Ge X."/>
            <person name="Liu W."/>
        </authorList>
    </citation>
    <scope>NUCLEOTIDE SEQUENCE</scope>
    <source>
        <strain evidence="2">S2-27</strain>
    </source>
</reference>
<proteinExistence type="predicted"/>
<keyword evidence="3" id="KW-1185">Reference proteome</keyword>
<feature type="compositionally biased region" description="Low complexity" evidence="1">
    <location>
        <begin position="39"/>
        <end position="56"/>
    </location>
</feature>
<feature type="compositionally biased region" description="Polar residues" evidence="1">
    <location>
        <begin position="19"/>
        <end position="35"/>
    </location>
</feature>
<evidence type="ECO:0000256" key="1">
    <source>
        <dbReference type="SAM" id="MobiDB-lite"/>
    </source>
</evidence>
<dbReference type="Proteomes" id="UP001165541">
    <property type="component" value="Unassembled WGS sequence"/>
</dbReference>
<protein>
    <submittedName>
        <fullName evidence="2">Uncharacterized protein</fullName>
    </submittedName>
</protein>
<accession>A0ABT0YS00</accession>
<gene>
    <name evidence="2" type="ORF">M8A51_18415</name>
</gene>
<organism evidence="2 3">
    <name type="scientific">Caldimonas mangrovi</name>
    <dbReference type="NCBI Taxonomy" id="2944811"/>
    <lineage>
        <taxon>Bacteria</taxon>
        <taxon>Pseudomonadati</taxon>
        <taxon>Pseudomonadota</taxon>
        <taxon>Betaproteobacteria</taxon>
        <taxon>Burkholderiales</taxon>
        <taxon>Sphaerotilaceae</taxon>
        <taxon>Caldimonas</taxon>
    </lineage>
</organism>
<evidence type="ECO:0000313" key="2">
    <source>
        <dbReference type="EMBL" id="MCM5681505.1"/>
    </source>
</evidence>
<comment type="caution">
    <text evidence="2">The sequence shown here is derived from an EMBL/GenBank/DDBJ whole genome shotgun (WGS) entry which is preliminary data.</text>
</comment>
<feature type="region of interest" description="Disordered" evidence="1">
    <location>
        <begin position="1"/>
        <end position="59"/>
    </location>
</feature>